<evidence type="ECO:0000313" key="2">
    <source>
        <dbReference type="Proteomes" id="UP000663823"/>
    </source>
</evidence>
<protein>
    <submittedName>
        <fullName evidence="1">Uncharacterized protein</fullName>
    </submittedName>
</protein>
<organism evidence="1 2">
    <name type="scientific">Rotaria sordida</name>
    <dbReference type="NCBI Taxonomy" id="392033"/>
    <lineage>
        <taxon>Eukaryota</taxon>
        <taxon>Metazoa</taxon>
        <taxon>Spiralia</taxon>
        <taxon>Gnathifera</taxon>
        <taxon>Rotifera</taxon>
        <taxon>Eurotatoria</taxon>
        <taxon>Bdelloidea</taxon>
        <taxon>Philodinida</taxon>
        <taxon>Philodinidae</taxon>
        <taxon>Rotaria</taxon>
    </lineage>
</organism>
<sequence length="31" mass="3483">TPKPDVRNIMITNASSYVNDAPHFNILLLDL</sequence>
<dbReference type="Proteomes" id="UP000663823">
    <property type="component" value="Unassembled WGS sequence"/>
</dbReference>
<reference evidence="1" key="1">
    <citation type="submission" date="2021-02" db="EMBL/GenBank/DDBJ databases">
        <authorList>
            <person name="Nowell W R."/>
        </authorList>
    </citation>
    <scope>NUCLEOTIDE SEQUENCE</scope>
</reference>
<dbReference type="AlphaFoldDB" id="A0A820IL87"/>
<feature type="non-terminal residue" evidence="1">
    <location>
        <position position="1"/>
    </location>
</feature>
<accession>A0A820IL87</accession>
<evidence type="ECO:0000313" key="1">
    <source>
        <dbReference type="EMBL" id="CAF4310790.1"/>
    </source>
</evidence>
<dbReference type="EMBL" id="CAJOAX010050226">
    <property type="protein sequence ID" value="CAF4310790.1"/>
    <property type="molecule type" value="Genomic_DNA"/>
</dbReference>
<name>A0A820IL87_9BILA</name>
<comment type="caution">
    <text evidence="1">The sequence shown here is derived from an EMBL/GenBank/DDBJ whole genome shotgun (WGS) entry which is preliminary data.</text>
</comment>
<proteinExistence type="predicted"/>
<gene>
    <name evidence="1" type="ORF">OTI717_LOCUS42336</name>
</gene>